<gene>
    <name evidence="6" type="ORF">GEV02_20170</name>
</gene>
<dbReference type="InterPro" id="IPR011234">
    <property type="entry name" value="Fumarylacetoacetase-like_C"/>
</dbReference>
<dbReference type="GO" id="GO:0019752">
    <property type="term" value="P:carboxylic acid metabolic process"/>
    <property type="evidence" value="ECO:0007669"/>
    <property type="project" value="UniProtKB-ARBA"/>
</dbReference>
<comment type="similarity">
    <text evidence="2">Belongs to the FAH family.</text>
</comment>
<dbReference type="GO" id="GO:0046872">
    <property type="term" value="F:metal ion binding"/>
    <property type="evidence" value="ECO:0007669"/>
    <property type="project" value="UniProtKB-KW"/>
</dbReference>
<organism evidence="6 7">
    <name type="scientific">Rugamonas aquatica</name>
    <dbReference type="NCBI Taxonomy" id="2743357"/>
    <lineage>
        <taxon>Bacteria</taxon>
        <taxon>Pseudomonadati</taxon>
        <taxon>Pseudomonadota</taxon>
        <taxon>Betaproteobacteria</taxon>
        <taxon>Burkholderiales</taxon>
        <taxon>Oxalobacteraceae</taxon>
        <taxon>Telluria group</taxon>
        <taxon>Rugamonas</taxon>
    </lineage>
</organism>
<evidence type="ECO:0000259" key="5">
    <source>
        <dbReference type="Pfam" id="PF01557"/>
    </source>
</evidence>
<comment type="caution">
    <text evidence="6">The sequence shown here is derived from an EMBL/GenBank/DDBJ whole genome shotgun (WGS) entry which is preliminary data.</text>
</comment>
<evidence type="ECO:0000256" key="2">
    <source>
        <dbReference type="ARBA" id="ARBA00010211"/>
    </source>
</evidence>
<dbReference type="RefSeq" id="WP_152839741.1">
    <property type="nucleotide sequence ID" value="NZ_WHUG01000008.1"/>
</dbReference>
<sequence length="284" mass="31024">MRLVRYGRPGKEKPGLIDDEGKLRDLSGVIADIDATQLAPKALRKLEKIPHASLPLVRGNPRYGVPVARVGKFIGIGLNYSDHAAEAGMPIPKEPIVFMKAISCLSGPDDPIMLPQGSKKTDWEVELGVVIGSRAQYVSEEDALKYVAGYCVVNDVSERSFQLERGPQWDKGKGCDTFGPVGPWLVTQEDIYDVQKLDLYLELNGKRMQTGCTETMIFSVAQIVSYLSKFMTLEPGDVIATGTPPGVGQGRKPQRFLKKGDVLRLGIAGLGEQQQDVVAWTAPK</sequence>
<reference evidence="6 7" key="1">
    <citation type="submission" date="2019-10" db="EMBL/GenBank/DDBJ databases">
        <title>Two novel species isolated from a subtropical stream in China.</title>
        <authorList>
            <person name="Lu H."/>
        </authorList>
    </citation>
    <scope>NUCLEOTIDE SEQUENCE [LARGE SCALE GENOMIC DNA]</scope>
    <source>
        <strain evidence="6 7">FT29W</strain>
    </source>
</reference>
<keyword evidence="4" id="KW-0378">Hydrolase</keyword>
<dbReference type="FunFam" id="3.90.850.10:FF:000002">
    <property type="entry name" value="2-hydroxyhepta-2,4-diene-1,7-dioate isomerase"/>
    <property type="match status" value="1"/>
</dbReference>
<comment type="cofactor">
    <cofactor evidence="1">
        <name>Mg(2+)</name>
        <dbReference type="ChEBI" id="CHEBI:18420"/>
    </cofactor>
</comment>
<keyword evidence="7" id="KW-1185">Reference proteome</keyword>
<dbReference type="GO" id="GO:0016787">
    <property type="term" value="F:hydrolase activity"/>
    <property type="evidence" value="ECO:0007669"/>
    <property type="project" value="UniProtKB-KW"/>
</dbReference>
<dbReference type="PANTHER" id="PTHR42796">
    <property type="entry name" value="FUMARYLACETOACETATE HYDROLASE DOMAIN-CONTAINING PROTEIN 2A-RELATED"/>
    <property type="match status" value="1"/>
</dbReference>
<evidence type="ECO:0000256" key="4">
    <source>
        <dbReference type="ARBA" id="ARBA00022801"/>
    </source>
</evidence>
<name>A0A6A7N6G5_9BURK</name>
<dbReference type="InterPro" id="IPR036663">
    <property type="entry name" value="Fumarylacetoacetase_C_sf"/>
</dbReference>
<dbReference type="PANTHER" id="PTHR42796:SF4">
    <property type="entry name" value="FUMARYLACETOACETATE HYDROLASE DOMAIN-CONTAINING PROTEIN 2A"/>
    <property type="match status" value="1"/>
</dbReference>
<dbReference type="EMBL" id="WHUG01000008">
    <property type="protein sequence ID" value="MQA40472.1"/>
    <property type="molecule type" value="Genomic_DNA"/>
</dbReference>
<evidence type="ECO:0000313" key="6">
    <source>
        <dbReference type="EMBL" id="MQA40472.1"/>
    </source>
</evidence>
<dbReference type="Gene3D" id="3.90.850.10">
    <property type="entry name" value="Fumarylacetoacetase-like, C-terminal domain"/>
    <property type="match status" value="1"/>
</dbReference>
<dbReference type="Proteomes" id="UP000440498">
    <property type="component" value="Unassembled WGS sequence"/>
</dbReference>
<dbReference type="GO" id="GO:0016853">
    <property type="term" value="F:isomerase activity"/>
    <property type="evidence" value="ECO:0007669"/>
    <property type="project" value="UniProtKB-KW"/>
</dbReference>
<keyword evidence="6" id="KW-0413">Isomerase</keyword>
<dbReference type="SUPFAM" id="SSF56529">
    <property type="entry name" value="FAH"/>
    <property type="match status" value="1"/>
</dbReference>
<dbReference type="InterPro" id="IPR051121">
    <property type="entry name" value="FAH"/>
</dbReference>
<evidence type="ECO:0000256" key="1">
    <source>
        <dbReference type="ARBA" id="ARBA00001946"/>
    </source>
</evidence>
<dbReference type="AlphaFoldDB" id="A0A6A7N6G5"/>
<evidence type="ECO:0000256" key="3">
    <source>
        <dbReference type="ARBA" id="ARBA00022723"/>
    </source>
</evidence>
<feature type="domain" description="Fumarylacetoacetase-like C-terminal" evidence="5">
    <location>
        <begin position="72"/>
        <end position="278"/>
    </location>
</feature>
<protein>
    <submittedName>
        <fullName evidence="6">2-hydroxyhepta-2,4-diene-1,7-dioate isomerase</fullName>
    </submittedName>
</protein>
<evidence type="ECO:0000313" key="7">
    <source>
        <dbReference type="Proteomes" id="UP000440498"/>
    </source>
</evidence>
<dbReference type="Pfam" id="PF01557">
    <property type="entry name" value="FAA_hydrolase"/>
    <property type="match status" value="1"/>
</dbReference>
<accession>A0A6A7N6G5</accession>
<proteinExistence type="inferred from homology"/>
<keyword evidence="3" id="KW-0479">Metal-binding</keyword>